<dbReference type="PROSITE" id="PS51257">
    <property type="entry name" value="PROKAR_LIPOPROTEIN"/>
    <property type="match status" value="1"/>
</dbReference>
<keyword evidence="2" id="KW-1185">Reference proteome</keyword>
<reference evidence="2" key="1">
    <citation type="journal article" date="2019" name="Int. J. Syst. Evol. Microbiol.">
        <title>The Global Catalogue of Microorganisms (GCM) 10K type strain sequencing project: providing services to taxonomists for standard genome sequencing and annotation.</title>
        <authorList>
            <consortium name="The Broad Institute Genomics Platform"/>
            <consortium name="The Broad Institute Genome Sequencing Center for Infectious Disease"/>
            <person name="Wu L."/>
            <person name="Ma J."/>
        </authorList>
    </citation>
    <scope>NUCLEOTIDE SEQUENCE [LARGE SCALE GENOMIC DNA]</scope>
    <source>
        <strain evidence="2">CCUG 60559</strain>
    </source>
</reference>
<dbReference type="InterPro" id="IPR038695">
    <property type="entry name" value="Saro_0823-like_sf"/>
</dbReference>
<dbReference type="PANTHER" id="PTHR37953">
    <property type="entry name" value="UPF0127 PROTEIN MJ1496"/>
    <property type="match status" value="1"/>
</dbReference>
<evidence type="ECO:0000313" key="2">
    <source>
        <dbReference type="Proteomes" id="UP001596506"/>
    </source>
</evidence>
<dbReference type="InterPro" id="IPR003795">
    <property type="entry name" value="DUF192"/>
</dbReference>
<evidence type="ECO:0000313" key="1">
    <source>
        <dbReference type="EMBL" id="MFC7295781.1"/>
    </source>
</evidence>
<dbReference type="Pfam" id="PF02643">
    <property type="entry name" value="DUF192"/>
    <property type="match status" value="1"/>
</dbReference>
<gene>
    <name evidence="1" type="ORF">ACFQQA_13725</name>
</gene>
<dbReference type="EMBL" id="JBHTBD010000005">
    <property type="protein sequence ID" value="MFC7295781.1"/>
    <property type="molecule type" value="Genomic_DNA"/>
</dbReference>
<dbReference type="PANTHER" id="PTHR37953:SF1">
    <property type="entry name" value="UPF0127 PROTEIN MJ1496"/>
    <property type="match status" value="1"/>
</dbReference>
<organism evidence="1 2">
    <name type="scientific">Marinobacter aromaticivorans</name>
    <dbReference type="NCBI Taxonomy" id="1494078"/>
    <lineage>
        <taxon>Bacteria</taxon>
        <taxon>Pseudomonadati</taxon>
        <taxon>Pseudomonadota</taxon>
        <taxon>Gammaproteobacteria</taxon>
        <taxon>Pseudomonadales</taxon>
        <taxon>Marinobacteraceae</taxon>
        <taxon>Marinobacter</taxon>
    </lineage>
</organism>
<accession>A0ABW2IY71</accession>
<dbReference type="Gene3D" id="2.60.120.1140">
    <property type="entry name" value="Protein of unknown function DUF192"/>
    <property type="match status" value="1"/>
</dbReference>
<dbReference type="Proteomes" id="UP001596506">
    <property type="component" value="Unassembled WGS sequence"/>
</dbReference>
<comment type="caution">
    <text evidence="1">The sequence shown here is derived from an EMBL/GenBank/DDBJ whole genome shotgun (WGS) entry which is preliminary data.</text>
</comment>
<protein>
    <submittedName>
        <fullName evidence="1">DUF192 domain-containing protein</fullName>
    </submittedName>
</protein>
<proteinExistence type="predicted"/>
<name>A0ABW2IY71_9GAMM</name>
<sequence length="178" mass="18941">MDIQNRLPAAFVMNIRGVPLCIAALMMAGCSAGSDAVEPSDPLPVVAACFITGSGTVEVSLEVAKAPHERRKGLMGRTSLAPASGMLFQYQNPQSPDHGFWMYQTLIPLDIAYLDRQGVIGNIRQMEPCASSNGSNCPSYPAGVAFMSAVEMNAGFFEANQIGTGDRLQLAPQGCSRR</sequence>